<feature type="transmembrane region" description="Helical" evidence="1">
    <location>
        <begin position="40"/>
        <end position="60"/>
    </location>
</feature>
<comment type="caution">
    <text evidence="2">The sequence shown here is derived from an EMBL/GenBank/DDBJ whole genome shotgun (WGS) entry which is preliminary data.</text>
</comment>
<keyword evidence="3" id="KW-1185">Reference proteome</keyword>
<accession>A0A1D1VLV2</accession>
<dbReference type="Proteomes" id="UP000186922">
    <property type="component" value="Unassembled WGS sequence"/>
</dbReference>
<keyword evidence="1" id="KW-0812">Transmembrane</keyword>
<gene>
    <name evidence="2" type="primary">RvY_11542-1</name>
    <name evidence="2" type="synonym">RvY_11542.1</name>
    <name evidence="2" type="ORF">RvY_11542</name>
</gene>
<dbReference type="EMBL" id="BDGG01000006">
    <property type="protein sequence ID" value="GAV00738.1"/>
    <property type="molecule type" value="Genomic_DNA"/>
</dbReference>
<dbReference type="AlphaFoldDB" id="A0A1D1VLV2"/>
<proteinExistence type="predicted"/>
<evidence type="ECO:0000313" key="2">
    <source>
        <dbReference type="EMBL" id="GAV00738.1"/>
    </source>
</evidence>
<reference evidence="2 3" key="1">
    <citation type="journal article" date="2016" name="Nat. Commun.">
        <title>Extremotolerant tardigrade genome and improved radiotolerance of human cultured cells by tardigrade-unique protein.</title>
        <authorList>
            <person name="Hashimoto T."/>
            <person name="Horikawa D.D."/>
            <person name="Saito Y."/>
            <person name="Kuwahara H."/>
            <person name="Kozuka-Hata H."/>
            <person name="Shin-I T."/>
            <person name="Minakuchi Y."/>
            <person name="Ohishi K."/>
            <person name="Motoyama A."/>
            <person name="Aizu T."/>
            <person name="Enomoto A."/>
            <person name="Kondo K."/>
            <person name="Tanaka S."/>
            <person name="Hara Y."/>
            <person name="Koshikawa S."/>
            <person name="Sagara H."/>
            <person name="Miura T."/>
            <person name="Yokobori S."/>
            <person name="Miyagawa K."/>
            <person name="Suzuki Y."/>
            <person name="Kubo T."/>
            <person name="Oyama M."/>
            <person name="Kohara Y."/>
            <person name="Fujiyama A."/>
            <person name="Arakawa K."/>
            <person name="Katayama T."/>
            <person name="Toyoda A."/>
            <person name="Kunieda T."/>
        </authorList>
    </citation>
    <scope>NUCLEOTIDE SEQUENCE [LARGE SCALE GENOMIC DNA]</scope>
    <source>
        <strain evidence="2 3">YOKOZUNA-1</strain>
    </source>
</reference>
<protein>
    <submittedName>
        <fullName evidence="2">Uncharacterized protein</fullName>
    </submittedName>
</protein>
<keyword evidence="1" id="KW-1133">Transmembrane helix</keyword>
<keyword evidence="1" id="KW-0472">Membrane</keyword>
<sequence>MDTGSVPQPKEATLMRPPYDPNATISLPAPCYLIGQMELVYIYFGAGFWIPILALIYVQFARIKRFLGKKLLQNRLTRQHVEGAVEEELEPKKKLAATGEDRFKQLIAAKAKQSRFTLAMIEAASPQSLLGQAMVRTVVKIIKIISFITADYWKKNGVFRWVWLYCAVAYL</sequence>
<name>A0A1D1VLV2_RAMVA</name>
<evidence type="ECO:0000313" key="3">
    <source>
        <dbReference type="Proteomes" id="UP000186922"/>
    </source>
</evidence>
<evidence type="ECO:0000256" key="1">
    <source>
        <dbReference type="SAM" id="Phobius"/>
    </source>
</evidence>
<organism evidence="2 3">
    <name type="scientific">Ramazzottius varieornatus</name>
    <name type="common">Water bear</name>
    <name type="synonym">Tardigrade</name>
    <dbReference type="NCBI Taxonomy" id="947166"/>
    <lineage>
        <taxon>Eukaryota</taxon>
        <taxon>Metazoa</taxon>
        <taxon>Ecdysozoa</taxon>
        <taxon>Tardigrada</taxon>
        <taxon>Eutardigrada</taxon>
        <taxon>Parachela</taxon>
        <taxon>Hypsibioidea</taxon>
        <taxon>Ramazzottiidae</taxon>
        <taxon>Ramazzottius</taxon>
    </lineage>
</organism>